<feature type="domain" description="HTH merR-type" evidence="4">
    <location>
        <begin position="1"/>
        <end position="68"/>
    </location>
</feature>
<evidence type="ECO:0000256" key="2">
    <source>
        <dbReference type="ARBA" id="ARBA00023125"/>
    </source>
</evidence>
<dbReference type="PROSITE" id="PS00552">
    <property type="entry name" value="HTH_MERR_1"/>
    <property type="match status" value="1"/>
</dbReference>
<dbReference type="PANTHER" id="PTHR30204">
    <property type="entry name" value="REDOX-CYCLING DRUG-SENSING TRANSCRIPTIONAL ACTIVATOR SOXR"/>
    <property type="match status" value="1"/>
</dbReference>
<dbReference type="CDD" id="cd04770">
    <property type="entry name" value="HTH_HMRTR"/>
    <property type="match status" value="1"/>
</dbReference>
<evidence type="ECO:0000256" key="1">
    <source>
        <dbReference type="ARBA" id="ARBA00023015"/>
    </source>
</evidence>
<evidence type="ECO:0000313" key="6">
    <source>
        <dbReference type="Proteomes" id="UP000031631"/>
    </source>
</evidence>
<keyword evidence="1" id="KW-0805">Transcription regulation</keyword>
<protein>
    <submittedName>
        <fullName evidence="5">MerR family transcriptional regulator</fullName>
    </submittedName>
</protein>
<dbReference type="KEGG" id="tbn:TBH_C1621"/>
<organism evidence="5 6">
    <name type="scientific">Thiolapillus brandeum</name>
    <dbReference type="NCBI Taxonomy" id="1076588"/>
    <lineage>
        <taxon>Bacteria</taxon>
        <taxon>Pseudomonadati</taxon>
        <taxon>Pseudomonadota</taxon>
        <taxon>Gammaproteobacteria</taxon>
        <taxon>Chromatiales</taxon>
        <taxon>Sedimenticolaceae</taxon>
        <taxon>Thiolapillus</taxon>
    </lineage>
</organism>
<dbReference type="InterPro" id="IPR000551">
    <property type="entry name" value="MerR-type_HTH_dom"/>
</dbReference>
<accession>A0A7U6GIX9</accession>
<name>A0A7U6GIX9_9GAMM</name>
<dbReference type="SMART" id="SM00422">
    <property type="entry name" value="HTH_MERR"/>
    <property type="match status" value="1"/>
</dbReference>
<keyword evidence="6" id="KW-1185">Reference proteome</keyword>
<sequence length="129" mass="14677">MRIGDAARQTGLSVDTLRYYEKIGLLKAARTASGARIYGSRELAVLHFIQRAKSMNFSLEEIASLLEMRADPRHARDEVRELTHRKLEDIHQQLQQLTRLRDELTLLVNLCRGAEDGCPIIEDLESDSS</sequence>
<reference evidence="5 6" key="1">
    <citation type="journal article" date="2014" name="PLoS ONE">
        <title>Physiological and genomic features of a novel sulfur-oxidizing gammaproteobacterium belonging to a previously uncultivated symbiotic lineage isolated from a hydrothermal vent.</title>
        <authorList>
            <person name="Nunoura T."/>
            <person name="Takaki Y."/>
            <person name="Kazama H."/>
            <person name="Kakuta J."/>
            <person name="Shimamura S."/>
            <person name="Makita H."/>
            <person name="Hirai M."/>
            <person name="Miyazaki M."/>
            <person name="Takai K."/>
        </authorList>
    </citation>
    <scope>NUCLEOTIDE SEQUENCE [LARGE SCALE GENOMIC DNA]</scope>
    <source>
        <strain evidence="5 6">Hiromi1</strain>
    </source>
</reference>
<dbReference type="GO" id="GO:0003677">
    <property type="term" value="F:DNA binding"/>
    <property type="evidence" value="ECO:0007669"/>
    <property type="project" value="UniProtKB-KW"/>
</dbReference>
<dbReference type="InterPro" id="IPR047057">
    <property type="entry name" value="MerR_fam"/>
</dbReference>
<dbReference type="Pfam" id="PF13411">
    <property type="entry name" value="MerR_1"/>
    <property type="match status" value="1"/>
</dbReference>
<dbReference type="GO" id="GO:0003700">
    <property type="term" value="F:DNA-binding transcription factor activity"/>
    <property type="evidence" value="ECO:0007669"/>
    <property type="project" value="InterPro"/>
</dbReference>
<dbReference type="AlphaFoldDB" id="A0A7U6GIX9"/>
<dbReference type="Gene3D" id="1.10.1660.10">
    <property type="match status" value="1"/>
</dbReference>
<dbReference type="Proteomes" id="UP000031631">
    <property type="component" value="Chromosome"/>
</dbReference>
<keyword evidence="2" id="KW-0238">DNA-binding</keyword>
<gene>
    <name evidence="5" type="ORF">TBH_C1621</name>
</gene>
<evidence type="ECO:0000313" key="5">
    <source>
        <dbReference type="EMBL" id="BAO44538.1"/>
    </source>
</evidence>
<evidence type="ECO:0000259" key="4">
    <source>
        <dbReference type="PROSITE" id="PS50937"/>
    </source>
</evidence>
<dbReference type="InterPro" id="IPR009061">
    <property type="entry name" value="DNA-bd_dom_put_sf"/>
</dbReference>
<keyword evidence="3" id="KW-0804">Transcription</keyword>
<evidence type="ECO:0000256" key="3">
    <source>
        <dbReference type="ARBA" id="ARBA00023163"/>
    </source>
</evidence>
<proteinExistence type="predicted"/>
<dbReference type="EMBL" id="AP012273">
    <property type="protein sequence ID" value="BAO44538.1"/>
    <property type="molecule type" value="Genomic_DNA"/>
</dbReference>
<dbReference type="PROSITE" id="PS50937">
    <property type="entry name" value="HTH_MERR_2"/>
    <property type="match status" value="1"/>
</dbReference>
<dbReference type="PANTHER" id="PTHR30204:SF94">
    <property type="entry name" value="HEAVY METAL-DEPENDENT TRANSCRIPTIONAL REGULATOR HI_0293-RELATED"/>
    <property type="match status" value="1"/>
</dbReference>
<dbReference type="SUPFAM" id="SSF46955">
    <property type="entry name" value="Putative DNA-binding domain"/>
    <property type="match status" value="1"/>
</dbReference>
<dbReference type="PRINTS" id="PR00040">
    <property type="entry name" value="HTHMERR"/>
</dbReference>